<keyword evidence="3 6" id="KW-1133">Transmembrane helix</keyword>
<evidence type="ECO:0000256" key="4">
    <source>
        <dbReference type="ARBA" id="ARBA00023136"/>
    </source>
</evidence>
<keyword evidence="7" id="KW-0732">Signal</keyword>
<evidence type="ECO:0000256" key="2">
    <source>
        <dbReference type="ARBA" id="ARBA00022692"/>
    </source>
</evidence>
<keyword evidence="4 6" id="KW-0472">Membrane</keyword>
<dbReference type="OrthoDB" id="2282566at2759"/>
<sequence length="423" mass="45214">MHTTFFCYVLTCLTNAETEPSASATSAGKTPTVVDGSTFYMSGHATSSAALTNINLSSLFGSATPPAASDTSDISSSNTTPSMQAVTSSPTTANAEMSSTTTASTNDAANAPLSIGAIVGIVVGAVVGLLALVCVFLVWRRRGRSEPKKFDRGRGITPSMVLQPPMANTFAQHNLADLPHYLYPDKVDHYDDEQRPTSHTTAALDQMYKIKQYNTSDTSATIPGPPAPAQMDAPPIATTTTSPSTTRVVSQGARLSKYNYLAEAFTQMRASHIAQPAQSSEELRSYNTDHNYYERYPPQDPQQVGGTPPPPASKNNPNIPPAFMEPAPPVRTVSPPSSPGAVAPPAPARAQSSQSSLVPRITIYNENDEELPPVTGLSPPQSSPLYDHLQQHRVSLSSEVSQYSTPSNPFRFDSAPAKRYDYF</sequence>
<evidence type="ECO:0000313" key="8">
    <source>
        <dbReference type="EMBL" id="ORZ00143.1"/>
    </source>
</evidence>
<evidence type="ECO:0008006" key="10">
    <source>
        <dbReference type="Google" id="ProtNLM"/>
    </source>
</evidence>
<feature type="compositionally biased region" description="Pro residues" evidence="5">
    <location>
        <begin position="336"/>
        <end position="347"/>
    </location>
</feature>
<dbReference type="GO" id="GO:0071944">
    <property type="term" value="C:cell periphery"/>
    <property type="evidence" value="ECO:0007669"/>
    <property type="project" value="UniProtKB-ARBA"/>
</dbReference>
<dbReference type="EMBL" id="MCGN01000002">
    <property type="protein sequence ID" value="ORZ00143.1"/>
    <property type="molecule type" value="Genomic_DNA"/>
</dbReference>
<dbReference type="InParanoid" id="A0A1X2HL81"/>
<protein>
    <recommendedName>
        <fullName evidence="10">Mid2 domain-containing protein</fullName>
    </recommendedName>
</protein>
<feature type="compositionally biased region" description="Polar residues" evidence="5">
    <location>
        <begin position="83"/>
        <end position="97"/>
    </location>
</feature>
<dbReference type="AlphaFoldDB" id="A0A1X2HL81"/>
<feature type="compositionally biased region" description="Low complexity" evidence="5">
    <location>
        <begin position="67"/>
        <end position="82"/>
    </location>
</feature>
<comment type="caution">
    <text evidence="8">The sequence shown here is derived from an EMBL/GenBank/DDBJ whole genome shotgun (WGS) entry which is preliminary data.</text>
</comment>
<keyword evidence="2 6" id="KW-0812">Transmembrane</keyword>
<accession>A0A1X2HL81</accession>
<evidence type="ECO:0000313" key="9">
    <source>
        <dbReference type="Proteomes" id="UP000242180"/>
    </source>
</evidence>
<dbReference type="Proteomes" id="UP000242180">
    <property type="component" value="Unassembled WGS sequence"/>
</dbReference>
<dbReference type="STRING" id="13706.A0A1X2HL81"/>
<gene>
    <name evidence="8" type="ORF">BCR43DRAFT_130455</name>
</gene>
<comment type="subcellular location">
    <subcellularLocation>
        <location evidence="1">Membrane</location>
        <topology evidence="1">Single-pass membrane protein</topology>
    </subcellularLocation>
</comment>
<dbReference type="PANTHER" id="PTHR15549">
    <property type="entry name" value="PAIRED IMMUNOGLOBULIN-LIKE TYPE 2 RECEPTOR"/>
    <property type="match status" value="1"/>
</dbReference>
<evidence type="ECO:0000256" key="1">
    <source>
        <dbReference type="ARBA" id="ARBA00004167"/>
    </source>
</evidence>
<feature type="chain" id="PRO_5012371810" description="Mid2 domain-containing protein" evidence="7">
    <location>
        <begin position="19"/>
        <end position="423"/>
    </location>
</feature>
<name>A0A1X2HL81_SYNRA</name>
<feature type="region of interest" description="Disordered" evidence="5">
    <location>
        <begin position="67"/>
        <end position="106"/>
    </location>
</feature>
<evidence type="ECO:0000256" key="3">
    <source>
        <dbReference type="ARBA" id="ARBA00022989"/>
    </source>
</evidence>
<reference evidence="8 9" key="1">
    <citation type="submission" date="2016-07" db="EMBL/GenBank/DDBJ databases">
        <title>Pervasive Adenine N6-methylation of Active Genes in Fungi.</title>
        <authorList>
            <consortium name="DOE Joint Genome Institute"/>
            <person name="Mondo S.J."/>
            <person name="Dannebaum R.O."/>
            <person name="Kuo R.C."/>
            <person name="Labutti K."/>
            <person name="Haridas S."/>
            <person name="Kuo A."/>
            <person name="Salamov A."/>
            <person name="Ahrendt S.R."/>
            <person name="Lipzen A."/>
            <person name="Sullivan W."/>
            <person name="Andreopoulos W.B."/>
            <person name="Clum A."/>
            <person name="Lindquist E."/>
            <person name="Daum C."/>
            <person name="Ramamoorthy G.K."/>
            <person name="Gryganskyi A."/>
            <person name="Culley D."/>
            <person name="Magnuson J.K."/>
            <person name="James T.Y."/>
            <person name="O'Malley M.A."/>
            <person name="Stajich J.E."/>
            <person name="Spatafora J.W."/>
            <person name="Visel A."/>
            <person name="Grigoriev I.V."/>
        </authorList>
    </citation>
    <scope>NUCLEOTIDE SEQUENCE [LARGE SCALE GENOMIC DNA]</scope>
    <source>
        <strain evidence="8 9">NRRL 2496</strain>
    </source>
</reference>
<feature type="signal peptide" evidence="7">
    <location>
        <begin position="1"/>
        <end position="18"/>
    </location>
</feature>
<dbReference type="GO" id="GO:0016020">
    <property type="term" value="C:membrane"/>
    <property type="evidence" value="ECO:0007669"/>
    <property type="project" value="UniProtKB-SubCell"/>
</dbReference>
<feature type="region of interest" description="Disordered" evidence="5">
    <location>
        <begin position="291"/>
        <end position="423"/>
    </location>
</feature>
<evidence type="ECO:0000256" key="5">
    <source>
        <dbReference type="SAM" id="MobiDB-lite"/>
    </source>
</evidence>
<dbReference type="OMA" id="PMANTFA"/>
<feature type="compositionally biased region" description="Polar residues" evidence="5">
    <location>
        <begin position="392"/>
        <end position="408"/>
    </location>
</feature>
<keyword evidence="9" id="KW-1185">Reference proteome</keyword>
<evidence type="ECO:0000256" key="6">
    <source>
        <dbReference type="SAM" id="Phobius"/>
    </source>
</evidence>
<organism evidence="8 9">
    <name type="scientific">Syncephalastrum racemosum</name>
    <name type="common">Filamentous fungus</name>
    <dbReference type="NCBI Taxonomy" id="13706"/>
    <lineage>
        <taxon>Eukaryota</taxon>
        <taxon>Fungi</taxon>
        <taxon>Fungi incertae sedis</taxon>
        <taxon>Mucoromycota</taxon>
        <taxon>Mucoromycotina</taxon>
        <taxon>Mucoromycetes</taxon>
        <taxon>Mucorales</taxon>
        <taxon>Syncephalastraceae</taxon>
        <taxon>Syncephalastrum</taxon>
    </lineage>
</organism>
<feature type="transmembrane region" description="Helical" evidence="6">
    <location>
        <begin position="113"/>
        <end position="139"/>
    </location>
</feature>
<dbReference type="InterPro" id="IPR051694">
    <property type="entry name" value="Immunoregulatory_rcpt-like"/>
</dbReference>
<evidence type="ECO:0000256" key="7">
    <source>
        <dbReference type="SAM" id="SignalP"/>
    </source>
</evidence>
<proteinExistence type="predicted"/>